<dbReference type="InterPro" id="IPR050301">
    <property type="entry name" value="NTE"/>
</dbReference>
<evidence type="ECO:0000313" key="7">
    <source>
        <dbReference type="Proteomes" id="UP000007383"/>
    </source>
</evidence>
<dbReference type="eggNOG" id="COG4667">
    <property type="taxonomic scope" value="Bacteria"/>
</dbReference>
<dbReference type="AlphaFoldDB" id="H9UL32"/>
<evidence type="ECO:0000256" key="2">
    <source>
        <dbReference type="ARBA" id="ARBA00022963"/>
    </source>
</evidence>
<feature type="domain" description="PNPLA" evidence="5">
    <location>
        <begin position="6"/>
        <end position="172"/>
    </location>
</feature>
<dbReference type="GO" id="GO:0016042">
    <property type="term" value="P:lipid catabolic process"/>
    <property type="evidence" value="ECO:0007669"/>
    <property type="project" value="UniProtKB-UniRule"/>
</dbReference>
<dbReference type="RefSeq" id="WP_014456208.1">
    <property type="nucleotide sequence ID" value="NC_017098.1"/>
</dbReference>
<evidence type="ECO:0000313" key="6">
    <source>
        <dbReference type="EMBL" id="AFG38225.1"/>
    </source>
</evidence>
<proteinExistence type="predicted"/>
<feature type="short sequence motif" description="DGA/G" evidence="4">
    <location>
        <begin position="159"/>
        <end position="161"/>
    </location>
</feature>
<dbReference type="Gene3D" id="3.40.1090.10">
    <property type="entry name" value="Cytosolic phospholipase A2 catalytic domain"/>
    <property type="match status" value="2"/>
</dbReference>
<dbReference type="Pfam" id="PF01734">
    <property type="entry name" value="Patatin"/>
    <property type="match status" value="1"/>
</dbReference>
<dbReference type="InterPro" id="IPR002641">
    <property type="entry name" value="PNPLA_dom"/>
</dbReference>
<dbReference type="STRING" id="889378.Spiaf_2189"/>
<keyword evidence="1 4" id="KW-0378">Hydrolase</keyword>
<dbReference type="SUPFAM" id="SSF52151">
    <property type="entry name" value="FabD/lysophospholipase-like"/>
    <property type="match status" value="1"/>
</dbReference>
<dbReference type="OrthoDB" id="9802424at2"/>
<gene>
    <name evidence="6" type="ordered locus">Spiaf_2189</name>
</gene>
<evidence type="ECO:0000256" key="4">
    <source>
        <dbReference type="PROSITE-ProRule" id="PRU01161"/>
    </source>
</evidence>
<dbReference type="HOGENOM" id="CLU_048271_0_0_12"/>
<dbReference type="InterPro" id="IPR016035">
    <property type="entry name" value="Acyl_Trfase/lysoPLipase"/>
</dbReference>
<keyword evidence="2 4" id="KW-0442">Lipid degradation</keyword>
<accession>H9UL32</accession>
<dbReference type="KEGG" id="sfc:Spiaf_2189"/>
<dbReference type="Proteomes" id="UP000007383">
    <property type="component" value="Chromosome"/>
</dbReference>
<name>H9UL32_SPIAZ</name>
<evidence type="ECO:0000256" key="1">
    <source>
        <dbReference type="ARBA" id="ARBA00022801"/>
    </source>
</evidence>
<dbReference type="PATRIC" id="fig|889378.3.peg.2165"/>
<protein>
    <submittedName>
        <fullName evidence="6">Putative esterase of the alpha-beta hydrolase superfamily</fullName>
    </submittedName>
</protein>
<feature type="active site" description="Nucleophile" evidence="4">
    <location>
        <position position="40"/>
    </location>
</feature>
<dbReference type="GO" id="GO:0016787">
    <property type="term" value="F:hydrolase activity"/>
    <property type="evidence" value="ECO:0007669"/>
    <property type="project" value="UniProtKB-UniRule"/>
</dbReference>
<dbReference type="InterPro" id="IPR037483">
    <property type="entry name" value="YjjU-like"/>
</dbReference>
<dbReference type="PANTHER" id="PTHR14226:SF25">
    <property type="entry name" value="PHOSPHOESTERASE"/>
    <property type="match status" value="1"/>
</dbReference>
<feature type="active site" description="Proton acceptor" evidence="4">
    <location>
        <position position="159"/>
    </location>
</feature>
<organism evidence="6 7">
    <name type="scientific">Spirochaeta africana (strain ATCC 700263 / DSM 8902 / Z-7692)</name>
    <dbReference type="NCBI Taxonomy" id="889378"/>
    <lineage>
        <taxon>Bacteria</taxon>
        <taxon>Pseudomonadati</taxon>
        <taxon>Spirochaetota</taxon>
        <taxon>Spirochaetia</taxon>
        <taxon>Spirochaetales</taxon>
        <taxon>Spirochaetaceae</taxon>
        <taxon>Spirochaeta</taxon>
    </lineage>
</organism>
<reference evidence="7" key="1">
    <citation type="journal article" date="2013" name="Stand. Genomic Sci.">
        <title>Complete genome sequence of the halophilic bacterium Spirochaeta africana type strain (Z-7692(T)) from the alkaline Lake Magadi in the East African Rift.</title>
        <authorList>
            <person name="Liolos K."/>
            <person name="Abt B."/>
            <person name="Scheuner C."/>
            <person name="Teshima H."/>
            <person name="Held B."/>
            <person name="Lapidus A."/>
            <person name="Nolan M."/>
            <person name="Lucas S."/>
            <person name="Deshpande S."/>
            <person name="Cheng J.F."/>
            <person name="Tapia R."/>
            <person name="Goodwin L.A."/>
            <person name="Pitluck S."/>
            <person name="Pagani I."/>
            <person name="Ivanova N."/>
            <person name="Mavromatis K."/>
            <person name="Mikhailova N."/>
            <person name="Huntemann M."/>
            <person name="Pati A."/>
            <person name="Chen A."/>
            <person name="Palaniappan K."/>
            <person name="Land M."/>
            <person name="Rohde M."/>
            <person name="Tindall B.J."/>
            <person name="Detter J.C."/>
            <person name="Goker M."/>
            <person name="Bristow J."/>
            <person name="Eisen J.A."/>
            <person name="Markowitz V."/>
            <person name="Hugenholtz P."/>
            <person name="Woyke T."/>
            <person name="Klenk H.P."/>
            <person name="Kyrpides N.C."/>
        </authorList>
    </citation>
    <scope>NUCLEOTIDE SEQUENCE</scope>
    <source>
        <strain evidence="7">ATCC 700263 / DSM 8902 / Z-7692</strain>
    </source>
</reference>
<dbReference type="CDD" id="cd07208">
    <property type="entry name" value="Pat_hypo_Ecoli_yjju_like"/>
    <property type="match status" value="1"/>
</dbReference>
<dbReference type="PANTHER" id="PTHR14226">
    <property type="entry name" value="NEUROPATHY TARGET ESTERASE/SWISS CHEESE D.MELANOGASTER"/>
    <property type="match status" value="1"/>
</dbReference>
<dbReference type="InterPro" id="IPR045943">
    <property type="entry name" value="DUF6363"/>
</dbReference>
<keyword evidence="7" id="KW-1185">Reference proteome</keyword>
<evidence type="ECO:0000256" key="3">
    <source>
        <dbReference type="ARBA" id="ARBA00023098"/>
    </source>
</evidence>
<comment type="caution">
    <text evidence="4">Lacks conserved residue(s) required for the propagation of feature annotation.</text>
</comment>
<sequence length="276" mass="31348">MIHSALVVEGGAMRGIFSCGILDSFLQHDYRPFDLCIGVSAGANNLSGYLAGMYQRNYRIYTDYSLRRRFINKWRFFRGGDVLDLDWLWEITIREMPLDLTAVQQHPAAYLVGVTRADTGQIEYLEPEQTPLADLLKASSAVPLFYRKPVRLHGTPYVDGGIAEPIPVHEAVARGAERILVLRSRPASYRMDTRARHRLSAAVLRNHPRLVETIRRRASHYNETVEYLRNPPAGITIQEINPPEDFALGRLTTDRRLLEHSYQYGREIGDRIAAGG</sequence>
<dbReference type="PROSITE" id="PS51635">
    <property type="entry name" value="PNPLA"/>
    <property type="match status" value="1"/>
</dbReference>
<dbReference type="EMBL" id="CP003282">
    <property type="protein sequence ID" value="AFG38225.1"/>
    <property type="molecule type" value="Genomic_DNA"/>
</dbReference>
<evidence type="ECO:0000259" key="5">
    <source>
        <dbReference type="PROSITE" id="PS51635"/>
    </source>
</evidence>
<keyword evidence="3 4" id="KW-0443">Lipid metabolism</keyword>
<feature type="short sequence motif" description="GXSXG" evidence="4">
    <location>
        <begin position="38"/>
        <end position="42"/>
    </location>
</feature>
<dbReference type="Pfam" id="PF19890">
    <property type="entry name" value="DUF6363"/>
    <property type="match status" value="1"/>
</dbReference>